<dbReference type="PANTHER" id="PTHR40084:SF1">
    <property type="entry name" value="PHOSPHOTRANSFERASE"/>
    <property type="match status" value="1"/>
</dbReference>
<dbReference type="Proteomes" id="UP001596549">
    <property type="component" value="Unassembled WGS sequence"/>
</dbReference>
<keyword evidence="1" id="KW-0255">Endonuclease</keyword>
<keyword evidence="1" id="KW-0540">Nuclease</keyword>
<dbReference type="PANTHER" id="PTHR40084">
    <property type="entry name" value="PHOSPHOHYDROLASE, PHP FAMILY"/>
    <property type="match status" value="1"/>
</dbReference>
<dbReference type="SUPFAM" id="SSF89550">
    <property type="entry name" value="PHP domain-like"/>
    <property type="match status" value="1"/>
</dbReference>
<dbReference type="CDD" id="cd19067">
    <property type="entry name" value="PfuEndoQ-like"/>
    <property type="match status" value="1"/>
</dbReference>
<dbReference type="SUPFAM" id="SSF47781">
    <property type="entry name" value="RuvA domain 2-like"/>
    <property type="match status" value="1"/>
</dbReference>
<accession>A0ABW2NPH9</accession>
<gene>
    <name evidence="1" type="ORF">ACFQPF_05720</name>
</gene>
<dbReference type="GO" id="GO:0004519">
    <property type="term" value="F:endonuclease activity"/>
    <property type="evidence" value="ECO:0007669"/>
    <property type="project" value="UniProtKB-KW"/>
</dbReference>
<keyword evidence="2" id="KW-1185">Reference proteome</keyword>
<evidence type="ECO:0000313" key="2">
    <source>
        <dbReference type="Proteomes" id="UP001596549"/>
    </source>
</evidence>
<reference evidence="2" key="1">
    <citation type="journal article" date="2019" name="Int. J. Syst. Evol. Microbiol.">
        <title>The Global Catalogue of Microorganisms (GCM) 10K type strain sequencing project: providing services to taxonomists for standard genome sequencing and annotation.</title>
        <authorList>
            <consortium name="The Broad Institute Genomics Platform"/>
            <consortium name="The Broad Institute Genome Sequencing Center for Infectious Disease"/>
            <person name="Wu L."/>
            <person name="Ma J."/>
        </authorList>
    </citation>
    <scope>NUCLEOTIDE SEQUENCE [LARGE SCALE GENOMIC DNA]</scope>
    <source>
        <strain evidence="2">NBRC 106396</strain>
    </source>
</reference>
<keyword evidence="1" id="KW-0378">Hydrolase</keyword>
<protein>
    <submittedName>
        <fullName evidence="1">Endonuclease Q family protein</fullName>
    </submittedName>
</protein>
<dbReference type="InterPro" id="IPR016195">
    <property type="entry name" value="Pol/histidinol_Pase-like"/>
</dbReference>
<proteinExistence type="predicted"/>
<comment type="caution">
    <text evidence="1">The sequence shown here is derived from an EMBL/GenBank/DDBJ whole genome shotgun (WGS) entry which is preliminary data.</text>
</comment>
<dbReference type="RefSeq" id="WP_379747556.1">
    <property type="nucleotide sequence ID" value="NZ_JBHTCP010000011.1"/>
</dbReference>
<organism evidence="1 2">
    <name type="scientific">Fictibacillus iocasae</name>
    <dbReference type="NCBI Taxonomy" id="2715437"/>
    <lineage>
        <taxon>Bacteria</taxon>
        <taxon>Bacillati</taxon>
        <taxon>Bacillota</taxon>
        <taxon>Bacilli</taxon>
        <taxon>Bacillales</taxon>
        <taxon>Fictibacillaceae</taxon>
        <taxon>Fictibacillus</taxon>
    </lineage>
</organism>
<evidence type="ECO:0000313" key="1">
    <source>
        <dbReference type="EMBL" id="MFC7371167.1"/>
    </source>
</evidence>
<dbReference type="EMBL" id="JBHTCP010000011">
    <property type="protein sequence ID" value="MFC7371167.1"/>
    <property type="molecule type" value="Genomic_DNA"/>
</dbReference>
<name>A0ABW2NPH9_9BACL</name>
<dbReference type="InterPro" id="IPR010994">
    <property type="entry name" value="RuvA_2-like"/>
</dbReference>
<sequence>MTSCYADLHIHIGRTMSGRPVKITGSRSLTLPNILTFSKHAKGLSMVGVIDCHSPEVITEIEDMIKDGVLLEAEGGGFLYGSDLCLIPGSEIEINDTSCSGPIHVLVYLPDLSALKEWSGWLAQRMSNITLSSQRIYAEATEVQQKTADLGGLFVPAHVFTPFKSMYGKGVKNSLTEVFDPCRIDGIELGLSSDTMMADGIMELSCYPFLTSSDAHSLEKIGREHMELLVSQLSFQELKMAIQRKDGRMISANFGLNPLLGKYYENVCADCLNVLADQRACTVCGSVKKIKGVSKRIEELKAVNKEKSQRPPYHHQVPLEFIPGIGARTLEKLRVHFGNDMYVLHHAREEELRRILPHAATQNVIKARNGQLLIRAGGGGSYGTIE</sequence>
<dbReference type="Gene3D" id="3.20.20.140">
    <property type="entry name" value="Metal-dependent hydrolases"/>
    <property type="match status" value="1"/>
</dbReference>